<gene>
    <name evidence="1" type="ORF">EVAR_91062_1</name>
</gene>
<dbReference type="EMBL" id="BGZK01003302">
    <property type="protein sequence ID" value="GBO99744.1"/>
    <property type="molecule type" value="Genomic_DNA"/>
</dbReference>
<sequence length="137" mass="15509">MYTQESLNQLLIIKEDIEEIIRACQLAKSGVINTNLLDMDEIQRIVSEVHSLPYNNEVEAVEYGKPSVFVNGTTLLYILSIPKRFDKIIVRAAIIQSKQLDLKYSTVLLNHEDVYGMEEGCSMIINTTICSAQQLKS</sequence>
<reference evidence="1 2" key="1">
    <citation type="journal article" date="2019" name="Commun. Biol.">
        <title>The bagworm genome reveals a unique fibroin gene that provides high tensile strength.</title>
        <authorList>
            <person name="Kono N."/>
            <person name="Nakamura H."/>
            <person name="Ohtoshi R."/>
            <person name="Tomita M."/>
            <person name="Numata K."/>
            <person name="Arakawa K."/>
        </authorList>
    </citation>
    <scope>NUCLEOTIDE SEQUENCE [LARGE SCALE GENOMIC DNA]</scope>
</reference>
<dbReference type="InterPro" id="IPR009882">
    <property type="entry name" value="Gypsy"/>
</dbReference>
<dbReference type="Proteomes" id="UP000299102">
    <property type="component" value="Unassembled WGS sequence"/>
</dbReference>
<dbReference type="AlphaFoldDB" id="A0A4C1SCB1"/>
<organism evidence="1 2">
    <name type="scientific">Eumeta variegata</name>
    <name type="common">Bagworm moth</name>
    <name type="synonym">Eumeta japonica</name>
    <dbReference type="NCBI Taxonomy" id="151549"/>
    <lineage>
        <taxon>Eukaryota</taxon>
        <taxon>Metazoa</taxon>
        <taxon>Ecdysozoa</taxon>
        <taxon>Arthropoda</taxon>
        <taxon>Hexapoda</taxon>
        <taxon>Insecta</taxon>
        <taxon>Pterygota</taxon>
        <taxon>Neoptera</taxon>
        <taxon>Endopterygota</taxon>
        <taxon>Lepidoptera</taxon>
        <taxon>Glossata</taxon>
        <taxon>Ditrysia</taxon>
        <taxon>Tineoidea</taxon>
        <taxon>Psychidae</taxon>
        <taxon>Oiketicinae</taxon>
        <taxon>Eumeta</taxon>
    </lineage>
</organism>
<dbReference type="Pfam" id="PF07253">
    <property type="entry name" value="Gypsy"/>
    <property type="match status" value="1"/>
</dbReference>
<dbReference type="OrthoDB" id="8044393at2759"/>
<proteinExistence type="predicted"/>
<comment type="caution">
    <text evidence="1">The sequence shown here is derived from an EMBL/GenBank/DDBJ whole genome shotgun (WGS) entry which is preliminary data.</text>
</comment>
<accession>A0A4C1SCB1</accession>
<evidence type="ECO:0000313" key="1">
    <source>
        <dbReference type="EMBL" id="GBO99744.1"/>
    </source>
</evidence>
<name>A0A4C1SCB1_EUMVA</name>
<protein>
    <submittedName>
        <fullName evidence="1">Uncharacterized protein</fullName>
    </submittedName>
</protein>
<keyword evidence="2" id="KW-1185">Reference proteome</keyword>
<evidence type="ECO:0000313" key="2">
    <source>
        <dbReference type="Proteomes" id="UP000299102"/>
    </source>
</evidence>